<name>A0AAV6JWL6_9ERIC</name>
<protein>
    <submittedName>
        <fullName evidence="2">Uncharacterized protein</fullName>
    </submittedName>
</protein>
<evidence type="ECO:0000313" key="2">
    <source>
        <dbReference type="EMBL" id="KAG5544583.1"/>
    </source>
</evidence>
<feature type="compositionally biased region" description="Low complexity" evidence="1">
    <location>
        <begin position="15"/>
        <end position="31"/>
    </location>
</feature>
<accession>A0AAV6JWL6</accession>
<dbReference type="AlphaFoldDB" id="A0AAV6JWL6"/>
<sequence>MASVNMSTAVNKGAPQSQQQVPSTPSESQQPCPATMKVISPHKSKARRNSDVWVHCNWDDARVFTQFLEKFYDATVLLSGSSYCTSPLFFTEVNLLLLLAVVLDPRCKIRYLRFGYSEIHEAAKREGKTARLPPPLYLHFTTSHQHHFTATTGAADDDVNDVLDSSFPDLRSPLISVVVLAAVSLSPAIGVALTTPLHRRRLLFNNVAVAPPPPPLPVLLCHRLWPKPWSNTQPRRRRSRSRYSRGSLCAISWCSETRQPHVDCAELRTAAAPCFLKTIIILLPRNTKAAGGL</sequence>
<proteinExistence type="predicted"/>
<organism evidence="2 3">
    <name type="scientific">Rhododendron griersonianum</name>
    <dbReference type="NCBI Taxonomy" id="479676"/>
    <lineage>
        <taxon>Eukaryota</taxon>
        <taxon>Viridiplantae</taxon>
        <taxon>Streptophyta</taxon>
        <taxon>Embryophyta</taxon>
        <taxon>Tracheophyta</taxon>
        <taxon>Spermatophyta</taxon>
        <taxon>Magnoliopsida</taxon>
        <taxon>eudicotyledons</taxon>
        <taxon>Gunneridae</taxon>
        <taxon>Pentapetalae</taxon>
        <taxon>asterids</taxon>
        <taxon>Ericales</taxon>
        <taxon>Ericaceae</taxon>
        <taxon>Ericoideae</taxon>
        <taxon>Rhodoreae</taxon>
        <taxon>Rhododendron</taxon>
    </lineage>
</organism>
<reference evidence="2 3" key="1">
    <citation type="submission" date="2020-08" db="EMBL/GenBank/DDBJ databases">
        <title>Plant Genome Project.</title>
        <authorList>
            <person name="Zhang R.-G."/>
        </authorList>
    </citation>
    <scope>NUCLEOTIDE SEQUENCE [LARGE SCALE GENOMIC DNA]</scope>
    <source>
        <strain evidence="2">WSP0</strain>
        <tissue evidence="2">Leaf</tissue>
    </source>
</reference>
<evidence type="ECO:0000313" key="3">
    <source>
        <dbReference type="Proteomes" id="UP000823749"/>
    </source>
</evidence>
<gene>
    <name evidence="2" type="ORF">RHGRI_017121</name>
</gene>
<feature type="compositionally biased region" description="Polar residues" evidence="1">
    <location>
        <begin position="1"/>
        <end position="10"/>
    </location>
</feature>
<keyword evidence="3" id="KW-1185">Reference proteome</keyword>
<comment type="caution">
    <text evidence="2">The sequence shown here is derived from an EMBL/GenBank/DDBJ whole genome shotgun (WGS) entry which is preliminary data.</text>
</comment>
<dbReference type="Proteomes" id="UP000823749">
    <property type="component" value="Chromosome 6"/>
</dbReference>
<dbReference type="EMBL" id="JACTNZ010000006">
    <property type="protein sequence ID" value="KAG5544583.1"/>
    <property type="molecule type" value="Genomic_DNA"/>
</dbReference>
<evidence type="ECO:0000256" key="1">
    <source>
        <dbReference type="SAM" id="MobiDB-lite"/>
    </source>
</evidence>
<feature type="region of interest" description="Disordered" evidence="1">
    <location>
        <begin position="1"/>
        <end position="43"/>
    </location>
</feature>